<dbReference type="Proteomes" id="UP000290848">
    <property type="component" value="Unassembled WGS sequence"/>
</dbReference>
<keyword evidence="1" id="KW-0472">Membrane</keyword>
<feature type="domain" description="Alpha-galactosidase NEW3" evidence="2">
    <location>
        <begin position="268"/>
        <end position="342"/>
    </location>
</feature>
<keyword evidence="1" id="KW-1133">Transmembrane helix</keyword>
<gene>
    <name evidence="3" type="ORF">EKH83_01680</name>
</gene>
<protein>
    <recommendedName>
        <fullName evidence="2">Alpha-galactosidase NEW3 domain-containing protein</fullName>
    </recommendedName>
</protein>
<sequence length="387" mass="41241">MSVFTTRARARKIYTCLLILLVAGTIGSSRCVAQGVTLYTPYTKISVPPGESIGYDIDVINKSRAVSNAAIAVTGLPKGWSYTLKSGGWTVGQVSVLPNDKKTLSLQVQVPLQVNKGTYRFMVAAKGASRLPLTVVVSQQGTFKSEFTTAQSNMQGAANSTFTYTATLRNGTGADQVYALNANVPPGWNVAFKADYKEVSSVSVEANKTKELTIEVDPPDQAAAGDYKIPVIAATNATSANLELDLVIKGSYALQLSTPNGLLSTSTTAGDEKRVELTVNNTGSAMLKKVELQATAPTNWEVSFEPKNIENLGPGGTAQAFAIIKADKKAIAGDYVVGLEAKTPEISSKADFRVAVETSLLSGWLGLFIILLALGSVYYLFRKYGRR</sequence>
<dbReference type="Gene3D" id="2.60.40.10">
    <property type="entry name" value="Immunoglobulins"/>
    <property type="match status" value="2"/>
</dbReference>
<feature type="domain" description="Alpha-galactosidase NEW3" evidence="2">
    <location>
        <begin position="161"/>
        <end position="230"/>
    </location>
</feature>
<accession>A0A4Q0MG89</accession>
<evidence type="ECO:0000313" key="3">
    <source>
        <dbReference type="EMBL" id="RXF72458.1"/>
    </source>
</evidence>
<keyword evidence="1" id="KW-0812">Transmembrane</keyword>
<dbReference type="AlphaFoldDB" id="A0A4Q0MG89"/>
<evidence type="ECO:0000313" key="4">
    <source>
        <dbReference type="Proteomes" id="UP000290848"/>
    </source>
</evidence>
<dbReference type="PANTHER" id="PTHR39198">
    <property type="entry name" value="HYPOTHETICAL MEMBRANE PROTEIN, CONSERVED"/>
    <property type="match status" value="1"/>
</dbReference>
<proteinExistence type="predicted"/>
<name>A0A4Q0MG89_9SPHI</name>
<dbReference type="InterPro" id="IPR013783">
    <property type="entry name" value="Ig-like_fold"/>
</dbReference>
<organism evidence="3 4">
    <name type="scientific">Arcticibacter tournemirensis</name>
    <dbReference type="NCBI Taxonomy" id="699437"/>
    <lineage>
        <taxon>Bacteria</taxon>
        <taxon>Pseudomonadati</taxon>
        <taxon>Bacteroidota</taxon>
        <taxon>Sphingobacteriia</taxon>
        <taxon>Sphingobacteriales</taxon>
        <taxon>Sphingobacteriaceae</taxon>
        <taxon>Arcticibacter</taxon>
    </lineage>
</organism>
<dbReference type="Pfam" id="PF10633">
    <property type="entry name" value="NPCBM_assoc"/>
    <property type="match status" value="2"/>
</dbReference>
<feature type="transmembrane region" description="Helical" evidence="1">
    <location>
        <begin position="361"/>
        <end position="381"/>
    </location>
</feature>
<dbReference type="RefSeq" id="WP_128767644.1">
    <property type="nucleotide sequence ID" value="NZ_RXOC01000001.1"/>
</dbReference>
<dbReference type="InterPro" id="IPR018905">
    <property type="entry name" value="A-galactase_NEW3"/>
</dbReference>
<evidence type="ECO:0000259" key="2">
    <source>
        <dbReference type="Pfam" id="PF10633"/>
    </source>
</evidence>
<comment type="caution">
    <text evidence="3">The sequence shown here is derived from an EMBL/GenBank/DDBJ whole genome shotgun (WGS) entry which is preliminary data.</text>
</comment>
<dbReference type="EMBL" id="RXOC01000001">
    <property type="protein sequence ID" value="RXF72458.1"/>
    <property type="molecule type" value="Genomic_DNA"/>
</dbReference>
<dbReference type="PANTHER" id="PTHR39198:SF1">
    <property type="entry name" value="ALPHA-GALACTOSIDASE NEW3 DOMAIN-CONTAINING PROTEIN"/>
    <property type="match status" value="1"/>
</dbReference>
<evidence type="ECO:0000256" key="1">
    <source>
        <dbReference type="SAM" id="Phobius"/>
    </source>
</evidence>
<reference evidence="3 4" key="1">
    <citation type="submission" date="2018-12" db="EMBL/GenBank/DDBJ databases">
        <title>The Draft Genome Sequence of the Soil Bacterium Pedobacter tournemirensis R1.</title>
        <authorList>
            <person name="He J."/>
        </authorList>
    </citation>
    <scope>NUCLEOTIDE SEQUENCE [LARGE SCALE GENOMIC DNA]</scope>
    <source>
        <strain evidence="3 4">R1</strain>
    </source>
</reference>